<dbReference type="EMBL" id="CP000124">
    <property type="protein sequence ID" value="ABA47936.1"/>
    <property type="molecule type" value="Genomic_DNA"/>
</dbReference>
<dbReference type="PANTHER" id="PTHR36183">
    <property type="entry name" value="BETA-GLUCURONIDASE"/>
    <property type="match status" value="1"/>
</dbReference>
<dbReference type="Proteomes" id="UP000002700">
    <property type="component" value="Chromosome I"/>
</dbReference>
<dbReference type="HOGENOM" id="CLU_026559_0_0_4"/>
<evidence type="ECO:0000313" key="2">
    <source>
        <dbReference type="EMBL" id="ABA47936.1"/>
    </source>
</evidence>
<dbReference type="InterPro" id="IPR052974">
    <property type="entry name" value="GH79_Enzymes"/>
</dbReference>
<proteinExistence type="predicted"/>
<feature type="region of interest" description="Disordered" evidence="1">
    <location>
        <begin position="217"/>
        <end position="239"/>
    </location>
</feature>
<dbReference type="SUPFAM" id="SSF51445">
    <property type="entry name" value="(Trans)glycosidases"/>
    <property type="match status" value="1"/>
</dbReference>
<name>Q3JTG0_BURP1</name>
<organism evidence="2 3">
    <name type="scientific">Burkholderia pseudomallei (strain 1710b)</name>
    <dbReference type="NCBI Taxonomy" id="320372"/>
    <lineage>
        <taxon>Bacteria</taxon>
        <taxon>Pseudomonadati</taxon>
        <taxon>Pseudomonadota</taxon>
        <taxon>Betaproteobacteria</taxon>
        <taxon>Burkholderiales</taxon>
        <taxon>Burkholderiaceae</taxon>
        <taxon>Burkholderia</taxon>
        <taxon>pseudomallei group</taxon>
    </lineage>
</organism>
<sequence length="670" mass="70157">MRAPVHCRILPIRRHGSRTPRTSRIATCFVFRVAGATGFEWTSSTNRPHVHREVRNARSARSATPVGFQARRAIVRRAAAETDSIASRIESPAERRPRSSRDVCRAARFSRSSANPPSVGLSHRHSWRCFFLLRRMSRAIRAWRRAWTHATSGNESNDLRVGVARKAFVLERVRYNDRRHSMPHESPPSSKSRRLVLKLGGGTVLGTLLAACGGGGGADAAAAAPQQPPPAGPSSSANVAMTLPADAPRIARDFAGLSIEKAALSYPLLSGENGNMVGLFNRLGAGVLRIGGNSSDASGWQRTGPDETSGVITPAAVDRLASFVRACRWRVIYGLNFVGNDPATIADEAAYAAQALGVQLAGFEIGNEPDLYAQHGLAPNANTYPGFVSRWTTFANAIRAAVPDAVFTGPATAWNYQRYTVPFASDAAGLVSLLTQHHYRNPDSATIEAMLSPDPSLAPMLQALQGAASARGIGFRLAETNSYWGGGKPGVSDAHASALWVINFLFAVAQGGASGVNLHTGGGASYSAIKTNKTAGTVAAIGPEYYGIYLFNQAAGGRLMQTRVDSAGTTLFAHAVAADGGGVRLILVNTDANSGYDVAVDCSSVPNARAGIVTTLGGPSLGSLTGTQIDGATFALDGSGAPQGGRPVACVNGVLGVHVASASALLVDFA</sequence>
<evidence type="ECO:0000313" key="3">
    <source>
        <dbReference type="Proteomes" id="UP000002700"/>
    </source>
</evidence>
<gene>
    <name evidence="2" type="ordered locus">BURPS1710b_1742</name>
</gene>
<dbReference type="Gene3D" id="2.60.40.1180">
    <property type="entry name" value="Golgi alpha-mannosidase II"/>
    <property type="match status" value="1"/>
</dbReference>
<dbReference type="InterPro" id="IPR013780">
    <property type="entry name" value="Glyco_hydro_b"/>
</dbReference>
<dbReference type="KEGG" id="bpm:BURPS1710b_1742"/>
<reference evidence="2 3" key="1">
    <citation type="submission" date="2005-09" db="EMBL/GenBank/DDBJ databases">
        <authorList>
            <person name="Woods D.E."/>
            <person name="Nierman W.C."/>
        </authorList>
    </citation>
    <scope>NUCLEOTIDE SEQUENCE [LARGE SCALE GENOMIC DNA]</scope>
    <source>
        <strain evidence="2 3">1710b</strain>
    </source>
</reference>
<accession>Q3JTG0</accession>
<dbReference type="PANTHER" id="PTHR36183:SF2">
    <property type="entry name" value="BETA-GLUCURONIDASE C-TERMINAL DOMAIN-CONTAINING PROTEIN"/>
    <property type="match status" value="1"/>
</dbReference>
<dbReference type="CAZy" id="GH79">
    <property type="family name" value="Glycoside Hydrolase Family 79"/>
</dbReference>
<dbReference type="Gene3D" id="3.20.20.80">
    <property type="entry name" value="Glycosidases"/>
    <property type="match status" value="1"/>
</dbReference>
<dbReference type="EnsemblBacteria" id="ABA47936">
    <property type="protein sequence ID" value="ABA47936"/>
    <property type="gene ID" value="BURPS1710b_1742"/>
</dbReference>
<evidence type="ECO:0000256" key="1">
    <source>
        <dbReference type="SAM" id="MobiDB-lite"/>
    </source>
</evidence>
<dbReference type="AlphaFoldDB" id="Q3JTG0"/>
<dbReference type="InterPro" id="IPR017853">
    <property type="entry name" value="GH"/>
</dbReference>
<protein>
    <submittedName>
        <fullName evidence="2">Uncharacterized protein</fullName>
    </submittedName>
</protein>